<keyword evidence="6 9" id="KW-0067">ATP-binding</keyword>
<dbReference type="Gene3D" id="3.30.10.20">
    <property type="match status" value="3"/>
</dbReference>
<keyword evidence="3" id="KW-0808">Transferase</keyword>
<evidence type="ECO:0000256" key="6">
    <source>
        <dbReference type="ARBA" id="ARBA00022840"/>
    </source>
</evidence>
<dbReference type="GO" id="GO:0005524">
    <property type="term" value="F:ATP binding"/>
    <property type="evidence" value="ECO:0007669"/>
    <property type="project" value="UniProtKB-UniRule"/>
</dbReference>
<protein>
    <recommendedName>
        <fullName evidence="1">non-specific serine/threonine protein kinase</fullName>
        <ecNumber evidence="1">2.7.11.1</ecNumber>
    </recommendedName>
</protein>
<dbReference type="PROSITE" id="PS50011">
    <property type="entry name" value="PROTEIN_KINASE_DOM"/>
    <property type="match status" value="1"/>
</dbReference>
<evidence type="ECO:0000259" key="13">
    <source>
        <dbReference type="PROSITE" id="PS51178"/>
    </source>
</evidence>
<feature type="domain" description="PASTA" evidence="13">
    <location>
        <begin position="506"/>
        <end position="590"/>
    </location>
</feature>
<reference evidence="14 15" key="1">
    <citation type="submission" date="2016-10" db="EMBL/GenBank/DDBJ databases">
        <authorList>
            <person name="de Groot N.N."/>
        </authorList>
    </citation>
    <scope>NUCLEOTIDE SEQUENCE [LARGE SCALE GENOMIC DNA]</scope>
    <source>
        <strain evidence="14 15">CGMCC 1.5070</strain>
    </source>
</reference>
<evidence type="ECO:0000313" key="15">
    <source>
        <dbReference type="Proteomes" id="UP000199158"/>
    </source>
</evidence>
<comment type="catalytic activity">
    <reaction evidence="8">
        <text>L-seryl-[protein] + ATP = O-phospho-L-seryl-[protein] + ADP + H(+)</text>
        <dbReference type="Rhea" id="RHEA:17989"/>
        <dbReference type="Rhea" id="RHEA-COMP:9863"/>
        <dbReference type="Rhea" id="RHEA-COMP:11604"/>
        <dbReference type="ChEBI" id="CHEBI:15378"/>
        <dbReference type="ChEBI" id="CHEBI:29999"/>
        <dbReference type="ChEBI" id="CHEBI:30616"/>
        <dbReference type="ChEBI" id="CHEBI:83421"/>
        <dbReference type="ChEBI" id="CHEBI:456216"/>
        <dbReference type="EC" id="2.7.11.1"/>
    </reaction>
</comment>
<feature type="region of interest" description="Disordered" evidence="10">
    <location>
        <begin position="299"/>
        <end position="333"/>
    </location>
</feature>
<dbReference type="CDD" id="cd06577">
    <property type="entry name" value="PASTA_pknB"/>
    <property type="match status" value="3"/>
</dbReference>
<evidence type="ECO:0000313" key="14">
    <source>
        <dbReference type="EMBL" id="SEN02292.1"/>
    </source>
</evidence>
<dbReference type="NCBIfam" id="NF033483">
    <property type="entry name" value="PknB_PASTA_kin"/>
    <property type="match status" value="1"/>
</dbReference>
<dbReference type="PROSITE" id="PS00107">
    <property type="entry name" value="PROTEIN_KINASE_ATP"/>
    <property type="match status" value="1"/>
</dbReference>
<feature type="domain" description="Protein kinase" evidence="12">
    <location>
        <begin position="13"/>
        <end position="278"/>
    </location>
</feature>
<dbReference type="PROSITE" id="PS00108">
    <property type="entry name" value="PROTEIN_KINASE_ST"/>
    <property type="match status" value="1"/>
</dbReference>
<keyword evidence="4 9" id="KW-0547">Nucleotide-binding</keyword>
<dbReference type="Gene3D" id="3.30.200.20">
    <property type="entry name" value="Phosphorylase Kinase, domain 1"/>
    <property type="match status" value="1"/>
</dbReference>
<evidence type="ECO:0000256" key="1">
    <source>
        <dbReference type="ARBA" id="ARBA00012513"/>
    </source>
</evidence>
<keyword evidence="2 14" id="KW-0723">Serine/threonine-protein kinase</keyword>
<dbReference type="STRING" id="474960.SAMN05216180_2516"/>
<keyword evidence="11" id="KW-0472">Membrane</keyword>
<dbReference type="SMART" id="SM00740">
    <property type="entry name" value="PASTA"/>
    <property type="match status" value="3"/>
</dbReference>
<comment type="catalytic activity">
    <reaction evidence="7">
        <text>L-threonyl-[protein] + ATP = O-phospho-L-threonyl-[protein] + ADP + H(+)</text>
        <dbReference type="Rhea" id="RHEA:46608"/>
        <dbReference type="Rhea" id="RHEA-COMP:11060"/>
        <dbReference type="Rhea" id="RHEA-COMP:11605"/>
        <dbReference type="ChEBI" id="CHEBI:15378"/>
        <dbReference type="ChEBI" id="CHEBI:30013"/>
        <dbReference type="ChEBI" id="CHEBI:30616"/>
        <dbReference type="ChEBI" id="CHEBI:61977"/>
        <dbReference type="ChEBI" id="CHEBI:456216"/>
        <dbReference type="EC" id="2.7.11.1"/>
    </reaction>
</comment>
<dbReference type="GO" id="GO:0004674">
    <property type="term" value="F:protein serine/threonine kinase activity"/>
    <property type="evidence" value="ECO:0007669"/>
    <property type="project" value="UniProtKB-KW"/>
</dbReference>
<evidence type="ECO:0000256" key="8">
    <source>
        <dbReference type="ARBA" id="ARBA00048679"/>
    </source>
</evidence>
<dbReference type="SUPFAM" id="SSF56112">
    <property type="entry name" value="Protein kinase-like (PK-like)"/>
    <property type="match status" value="1"/>
</dbReference>
<feature type="binding site" evidence="9">
    <location>
        <position position="42"/>
    </location>
    <ligand>
        <name>ATP</name>
        <dbReference type="ChEBI" id="CHEBI:30616"/>
    </ligand>
</feature>
<dbReference type="RefSeq" id="WP_092755684.1">
    <property type="nucleotide sequence ID" value="NZ_FOCG01000002.1"/>
</dbReference>
<dbReference type="EC" id="2.7.11.1" evidence="1"/>
<feature type="domain" description="PASTA" evidence="13">
    <location>
        <begin position="439"/>
        <end position="505"/>
    </location>
</feature>
<keyword evidence="11" id="KW-1133">Transmembrane helix</keyword>
<dbReference type="PANTHER" id="PTHR43289">
    <property type="entry name" value="MITOGEN-ACTIVATED PROTEIN KINASE KINASE KINASE 20-RELATED"/>
    <property type="match status" value="1"/>
</dbReference>
<evidence type="ECO:0000256" key="11">
    <source>
        <dbReference type="SAM" id="Phobius"/>
    </source>
</evidence>
<dbReference type="InterPro" id="IPR008271">
    <property type="entry name" value="Ser/Thr_kinase_AS"/>
</dbReference>
<proteinExistence type="predicted"/>
<dbReference type="SMART" id="SM00220">
    <property type="entry name" value="S_TKc"/>
    <property type="match status" value="1"/>
</dbReference>
<evidence type="ECO:0000256" key="3">
    <source>
        <dbReference type="ARBA" id="ARBA00022679"/>
    </source>
</evidence>
<dbReference type="Pfam" id="PF00069">
    <property type="entry name" value="Pkinase"/>
    <property type="match status" value="1"/>
</dbReference>
<dbReference type="AlphaFoldDB" id="A0A1H8D531"/>
<dbReference type="InterPro" id="IPR005543">
    <property type="entry name" value="PASTA_dom"/>
</dbReference>
<name>A0A1H8D531_9FIRM</name>
<evidence type="ECO:0000256" key="2">
    <source>
        <dbReference type="ARBA" id="ARBA00022527"/>
    </source>
</evidence>
<dbReference type="Pfam" id="PF03793">
    <property type="entry name" value="PASTA"/>
    <property type="match status" value="3"/>
</dbReference>
<keyword evidence="5 14" id="KW-0418">Kinase</keyword>
<keyword evidence="11" id="KW-0812">Transmembrane</keyword>
<evidence type="ECO:0000256" key="9">
    <source>
        <dbReference type="PROSITE-ProRule" id="PRU10141"/>
    </source>
</evidence>
<feature type="compositionally biased region" description="Basic residues" evidence="10">
    <location>
        <begin position="307"/>
        <end position="324"/>
    </location>
</feature>
<keyword evidence="15" id="KW-1185">Reference proteome</keyword>
<evidence type="ECO:0000256" key="10">
    <source>
        <dbReference type="SAM" id="MobiDB-lite"/>
    </source>
</evidence>
<dbReference type="FunFam" id="1.10.510.10:FF:000021">
    <property type="entry name" value="Serine/threonine protein kinase"/>
    <property type="match status" value="1"/>
</dbReference>
<feature type="domain" description="PASTA" evidence="13">
    <location>
        <begin position="373"/>
        <end position="438"/>
    </location>
</feature>
<sequence length="680" mass="76722">MDRYIGKRLDGRYEIMELIGVGGMANVYKAHDLAEDRIVAVKILRDEFMSNEEFLRRFKNESKAIAILNHPNIVKVYDVIFNPQMQSIVMEYIDGISLKEYIDQQGVLKWKEAVYFTVQILRGLQHAHDRGIVHRDIKPQNIMLLYDGTIKITDFGIARFARSETKTITDRAIGSVHYISPEQARGDVTDEKADIYSVGVMLFEMLTGKLPFEADSPVSVAIKQIQSIPKRPRELNPEIPEGLEMITIRAMQKDVVKRYHSAAEMLRDIEEFKRNPSISFEYKYLSEPAPKEISQSISRAMAASPATHKRRPIPSRKGMPKQRMRKEDNREEEQEVVQKTPVLPILAGVAGAFLLVSSLFIFWMFYTNNPFESVEQIKLPDFVEQKYSTVTQKYGKEFKIEREDIPNNQYERGIIIDQIPKSGRRVRKGSTITLKVSSGAQTVVMEDYAGMPVNEVLSRLKSFGLKATESNINHPVIAKGQVIKTDPPKGSEITTDTPVTVYVSMGAEKKMVAVPDLIGMDKEEAKAALAMNLLKVGSVTPVTYSQLDPEKFEVEPEIGTVVTQSPEPMGEGDSERMVAEGTAVNIGVYEGDTNVIRMNVKIQLPKLDKAVKLTAEMNGKIVKEASLNPKKEKIWTVTFESEYTSESAVIYIGSEVYQELELDFSHGTHSVITDNSDMFE</sequence>
<dbReference type="CDD" id="cd14014">
    <property type="entry name" value="STKc_PknB_like"/>
    <property type="match status" value="1"/>
</dbReference>
<dbReference type="OrthoDB" id="9788659at2"/>
<dbReference type="InterPro" id="IPR000719">
    <property type="entry name" value="Prot_kinase_dom"/>
</dbReference>
<organism evidence="14 15">
    <name type="scientific">Hydrogenoanaerobacterium saccharovorans</name>
    <dbReference type="NCBI Taxonomy" id="474960"/>
    <lineage>
        <taxon>Bacteria</taxon>
        <taxon>Bacillati</taxon>
        <taxon>Bacillota</taxon>
        <taxon>Clostridia</taxon>
        <taxon>Eubacteriales</taxon>
        <taxon>Oscillospiraceae</taxon>
        <taxon>Hydrogenoanaerobacterium</taxon>
    </lineage>
</organism>
<evidence type="ECO:0000259" key="12">
    <source>
        <dbReference type="PROSITE" id="PS50011"/>
    </source>
</evidence>
<accession>A0A1H8D531</accession>
<gene>
    <name evidence="14" type="ORF">SAMN05216180_2516</name>
</gene>
<dbReference type="Gene3D" id="1.10.510.10">
    <property type="entry name" value="Transferase(Phosphotransferase) domain 1"/>
    <property type="match status" value="1"/>
</dbReference>
<dbReference type="InterPro" id="IPR011009">
    <property type="entry name" value="Kinase-like_dom_sf"/>
</dbReference>
<evidence type="ECO:0000256" key="7">
    <source>
        <dbReference type="ARBA" id="ARBA00047899"/>
    </source>
</evidence>
<dbReference type="EMBL" id="FOCG01000002">
    <property type="protein sequence ID" value="SEN02292.1"/>
    <property type="molecule type" value="Genomic_DNA"/>
</dbReference>
<evidence type="ECO:0000256" key="4">
    <source>
        <dbReference type="ARBA" id="ARBA00022741"/>
    </source>
</evidence>
<feature type="transmembrane region" description="Helical" evidence="11">
    <location>
        <begin position="342"/>
        <end position="366"/>
    </location>
</feature>
<dbReference type="Proteomes" id="UP000199158">
    <property type="component" value="Unassembled WGS sequence"/>
</dbReference>
<evidence type="ECO:0000256" key="5">
    <source>
        <dbReference type="ARBA" id="ARBA00022777"/>
    </source>
</evidence>
<dbReference type="PROSITE" id="PS51178">
    <property type="entry name" value="PASTA"/>
    <property type="match status" value="3"/>
</dbReference>
<dbReference type="PANTHER" id="PTHR43289:SF34">
    <property type="entry name" value="SERINE_THREONINE-PROTEIN KINASE YBDM-RELATED"/>
    <property type="match status" value="1"/>
</dbReference>
<dbReference type="InterPro" id="IPR017441">
    <property type="entry name" value="Protein_kinase_ATP_BS"/>
</dbReference>